<reference evidence="1" key="1">
    <citation type="submission" date="2014-09" db="EMBL/GenBank/DDBJ databases">
        <authorList>
            <person name="Magalhaes I.L.F."/>
            <person name="Oliveira U."/>
            <person name="Santos F.R."/>
            <person name="Vidigal T.H.D.A."/>
            <person name="Brescovit A.D."/>
            <person name="Santos A.J."/>
        </authorList>
    </citation>
    <scope>NUCLEOTIDE SEQUENCE</scope>
    <source>
        <tissue evidence="1">Shoot tissue taken approximately 20 cm above the soil surface</tissue>
    </source>
</reference>
<organism evidence="1">
    <name type="scientific">Arundo donax</name>
    <name type="common">Giant reed</name>
    <name type="synonym">Donax arundinaceus</name>
    <dbReference type="NCBI Taxonomy" id="35708"/>
    <lineage>
        <taxon>Eukaryota</taxon>
        <taxon>Viridiplantae</taxon>
        <taxon>Streptophyta</taxon>
        <taxon>Embryophyta</taxon>
        <taxon>Tracheophyta</taxon>
        <taxon>Spermatophyta</taxon>
        <taxon>Magnoliopsida</taxon>
        <taxon>Liliopsida</taxon>
        <taxon>Poales</taxon>
        <taxon>Poaceae</taxon>
        <taxon>PACMAD clade</taxon>
        <taxon>Arundinoideae</taxon>
        <taxon>Arundineae</taxon>
        <taxon>Arundo</taxon>
    </lineage>
</organism>
<protein>
    <submittedName>
        <fullName evidence="1">Uncharacterized protein</fullName>
    </submittedName>
</protein>
<proteinExistence type="predicted"/>
<sequence length="34" mass="4006">MHKKYYRSRKNVKLTLLHLYAVDLCSSTTCIGDF</sequence>
<evidence type="ECO:0000313" key="1">
    <source>
        <dbReference type="EMBL" id="JAD58917.1"/>
    </source>
</evidence>
<accession>A0A0A9BHZ6</accession>
<name>A0A0A9BHZ6_ARUDO</name>
<dbReference type="EMBL" id="GBRH01238978">
    <property type="protein sequence ID" value="JAD58917.1"/>
    <property type="molecule type" value="Transcribed_RNA"/>
</dbReference>
<dbReference type="AlphaFoldDB" id="A0A0A9BHZ6"/>
<reference evidence="1" key="2">
    <citation type="journal article" date="2015" name="Data Brief">
        <title>Shoot transcriptome of the giant reed, Arundo donax.</title>
        <authorList>
            <person name="Barrero R.A."/>
            <person name="Guerrero F.D."/>
            <person name="Moolhuijzen P."/>
            <person name="Goolsby J.A."/>
            <person name="Tidwell J."/>
            <person name="Bellgard S.E."/>
            <person name="Bellgard M.I."/>
        </authorList>
    </citation>
    <scope>NUCLEOTIDE SEQUENCE</scope>
    <source>
        <tissue evidence="1">Shoot tissue taken approximately 20 cm above the soil surface</tissue>
    </source>
</reference>